<evidence type="ECO:0000313" key="3">
    <source>
        <dbReference type="Proteomes" id="UP000059188"/>
    </source>
</evidence>
<name>A0A0B7FD22_THACB</name>
<dbReference type="Proteomes" id="UP000059188">
    <property type="component" value="Unassembled WGS sequence"/>
</dbReference>
<keyword evidence="3" id="KW-1185">Reference proteome</keyword>
<feature type="region of interest" description="Disordered" evidence="1">
    <location>
        <begin position="98"/>
        <end position="119"/>
    </location>
</feature>
<gene>
    <name evidence="2" type="ORF">RSOLAG1IB_01969</name>
</gene>
<dbReference type="AlphaFoldDB" id="A0A0B7FD22"/>
<reference evidence="2 3" key="1">
    <citation type="submission" date="2014-11" db="EMBL/GenBank/DDBJ databases">
        <authorList>
            <person name="Wibberg Daniel"/>
        </authorList>
    </citation>
    <scope>NUCLEOTIDE SEQUENCE [LARGE SCALE GENOMIC DNA]</scope>
    <source>
        <strain evidence="2">Rhizoctonia solani AG1-IB 7/3/14</strain>
    </source>
</reference>
<organism evidence="2 3">
    <name type="scientific">Thanatephorus cucumeris (strain AG1-IB / isolate 7/3/14)</name>
    <name type="common">Lettuce bottom rot fungus</name>
    <name type="synonym">Rhizoctonia solani</name>
    <dbReference type="NCBI Taxonomy" id="1108050"/>
    <lineage>
        <taxon>Eukaryota</taxon>
        <taxon>Fungi</taxon>
        <taxon>Dikarya</taxon>
        <taxon>Basidiomycota</taxon>
        <taxon>Agaricomycotina</taxon>
        <taxon>Agaricomycetes</taxon>
        <taxon>Cantharellales</taxon>
        <taxon>Ceratobasidiaceae</taxon>
        <taxon>Rhizoctonia</taxon>
        <taxon>Rhizoctonia solani AG-1</taxon>
    </lineage>
</organism>
<accession>A0A0B7FD22</accession>
<sequence>MDDIEIWPSVTSKLEKMPKTKMKVSRCEGRASDPSYDQLISHVSFHNSLSIVISSHYYIRKQRSLSIYTPALPVRSPRTLSNTRTSASLRELLSSDTAVPFSRSNRPLSSHTRSDLAIQ</sequence>
<evidence type="ECO:0000256" key="1">
    <source>
        <dbReference type="SAM" id="MobiDB-lite"/>
    </source>
</evidence>
<evidence type="ECO:0000313" key="2">
    <source>
        <dbReference type="EMBL" id="CEL55956.1"/>
    </source>
</evidence>
<proteinExistence type="predicted"/>
<dbReference type="EMBL" id="LN679101">
    <property type="protein sequence ID" value="CEL55956.1"/>
    <property type="molecule type" value="Genomic_DNA"/>
</dbReference>
<protein>
    <submittedName>
        <fullName evidence="2">Uncharacterized protein</fullName>
    </submittedName>
</protein>
<feature type="compositionally biased region" description="Polar residues" evidence="1">
    <location>
        <begin position="98"/>
        <end position="111"/>
    </location>
</feature>